<evidence type="ECO:0000256" key="1">
    <source>
        <dbReference type="SAM" id="Phobius"/>
    </source>
</evidence>
<dbReference type="OrthoDB" id="5867569at2759"/>
<protein>
    <submittedName>
        <fullName evidence="2">Uncharacterized protein</fullName>
    </submittedName>
</protein>
<feature type="transmembrane region" description="Helical" evidence="1">
    <location>
        <begin position="113"/>
        <end position="138"/>
    </location>
</feature>
<keyword evidence="1" id="KW-0472">Membrane</keyword>
<evidence type="ECO:0000313" key="3">
    <source>
        <dbReference type="Proteomes" id="UP000053660"/>
    </source>
</evidence>
<accession>A0A0B1TRD5</accession>
<evidence type="ECO:0000313" key="2">
    <source>
        <dbReference type="EMBL" id="KHJ99839.1"/>
    </source>
</evidence>
<keyword evidence="1" id="KW-0812">Transmembrane</keyword>
<reference evidence="2 3" key="1">
    <citation type="submission" date="2014-03" db="EMBL/GenBank/DDBJ databases">
        <title>Draft genome of the hookworm Oesophagostomum dentatum.</title>
        <authorList>
            <person name="Mitreva M."/>
        </authorList>
    </citation>
    <scope>NUCLEOTIDE SEQUENCE [LARGE SCALE GENOMIC DNA]</scope>
    <source>
        <strain evidence="2 3">OD-Hann</strain>
    </source>
</reference>
<organism evidence="2 3">
    <name type="scientific">Oesophagostomum dentatum</name>
    <name type="common">Nodular worm</name>
    <dbReference type="NCBI Taxonomy" id="61180"/>
    <lineage>
        <taxon>Eukaryota</taxon>
        <taxon>Metazoa</taxon>
        <taxon>Ecdysozoa</taxon>
        <taxon>Nematoda</taxon>
        <taxon>Chromadorea</taxon>
        <taxon>Rhabditida</taxon>
        <taxon>Rhabditina</taxon>
        <taxon>Rhabditomorpha</taxon>
        <taxon>Strongyloidea</taxon>
        <taxon>Strongylidae</taxon>
        <taxon>Oesophagostomum</taxon>
    </lineage>
</organism>
<dbReference type="AlphaFoldDB" id="A0A0B1TRD5"/>
<dbReference type="EMBL" id="KN549203">
    <property type="protein sequence ID" value="KHJ99839.1"/>
    <property type="molecule type" value="Genomic_DNA"/>
</dbReference>
<keyword evidence="3" id="KW-1185">Reference proteome</keyword>
<sequence>MTIDRSFQNVVGNDTAAVASKWCESMANMLRISAYRFKNARIFMGIVFNVTITLPFEEERSPLSAEEIALMMMECSTYEEFDLQSNQGETLPVAKITSSNVVELIVNRQMSTLVLVLVIVISTVLAFTSLYVGGAVVVKVRTDRLMEEERRRMVRIEPPQPLVPPPQYAQTVAPAPTLGERYPESRLRTVSKVHHA</sequence>
<name>A0A0B1TRD5_OESDE</name>
<proteinExistence type="predicted"/>
<dbReference type="Proteomes" id="UP000053660">
    <property type="component" value="Unassembled WGS sequence"/>
</dbReference>
<gene>
    <name evidence="2" type="ORF">OESDEN_00178</name>
</gene>
<keyword evidence="1" id="KW-1133">Transmembrane helix</keyword>